<organism evidence="12 13">
    <name type="scientific">Bifidobacterium ramosum</name>
    <dbReference type="NCBI Taxonomy" id="1798158"/>
    <lineage>
        <taxon>Bacteria</taxon>
        <taxon>Bacillati</taxon>
        <taxon>Actinomycetota</taxon>
        <taxon>Actinomycetes</taxon>
        <taxon>Bifidobacteriales</taxon>
        <taxon>Bifidobacteriaceae</taxon>
        <taxon>Bifidobacterium</taxon>
    </lineage>
</organism>
<dbReference type="GO" id="GO:0005886">
    <property type="term" value="C:plasma membrane"/>
    <property type="evidence" value="ECO:0007669"/>
    <property type="project" value="UniProtKB-SubCell"/>
</dbReference>
<proteinExistence type="inferred from homology"/>
<evidence type="ECO:0000256" key="2">
    <source>
        <dbReference type="ARBA" id="ARBA00022475"/>
    </source>
</evidence>
<comment type="caution">
    <text evidence="12">The sequence shown here is derived from an EMBL/GenBank/DDBJ whole genome shotgun (WGS) entry which is preliminary data.</text>
</comment>
<feature type="transmembrane region" description="Helical" evidence="9">
    <location>
        <begin position="1110"/>
        <end position="1129"/>
    </location>
</feature>
<keyword evidence="13" id="KW-1185">Reference proteome</keyword>
<evidence type="ECO:0000256" key="7">
    <source>
        <dbReference type="SAM" id="Coils"/>
    </source>
</evidence>
<comment type="similarity">
    <text evidence="6">Belongs to the ABC-4 integral membrane protein family.</text>
</comment>
<dbReference type="PANTHER" id="PTHR30287:SF1">
    <property type="entry name" value="INNER MEMBRANE PROTEIN"/>
    <property type="match status" value="1"/>
</dbReference>
<feature type="transmembrane region" description="Helical" evidence="9">
    <location>
        <begin position="1069"/>
        <end position="1090"/>
    </location>
</feature>
<keyword evidence="3 9" id="KW-0812">Transmembrane</keyword>
<feature type="transmembrane region" description="Helical" evidence="9">
    <location>
        <begin position="708"/>
        <end position="730"/>
    </location>
</feature>
<dbReference type="RefSeq" id="WP_239519450.1">
    <property type="nucleotide sequence ID" value="NZ_WBSM01000014.1"/>
</dbReference>
<evidence type="ECO:0000313" key="13">
    <source>
        <dbReference type="Proteomes" id="UP000482084"/>
    </source>
</evidence>
<evidence type="ECO:0000256" key="6">
    <source>
        <dbReference type="ARBA" id="ARBA00038076"/>
    </source>
</evidence>
<evidence type="ECO:0000259" key="10">
    <source>
        <dbReference type="Pfam" id="PF02687"/>
    </source>
</evidence>
<evidence type="ECO:0000256" key="9">
    <source>
        <dbReference type="SAM" id="Phobius"/>
    </source>
</evidence>
<dbReference type="InterPro" id="IPR038766">
    <property type="entry name" value="Membrane_comp_ABC_pdt"/>
</dbReference>
<feature type="transmembrane region" description="Helical" evidence="9">
    <location>
        <begin position="783"/>
        <end position="802"/>
    </location>
</feature>
<evidence type="ECO:0000256" key="1">
    <source>
        <dbReference type="ARBA" id="ARBA00004651"/>
    </source>
</evidence>
<gene>
    <name evidence="12" type="ORF">DSM100688_2079</name>
</gene>
<feature type="region of interest" description="Disordered" evidence="8">
    <location>
        <begin position="501"/>
        <end position="523"/>
    </location>
</feature>
<evidence type="ECO:0000259" key="11">
    <source>
        <dbReference type="Pfam" id="PF12704"/>
    </source>
</evidence>
<dbReference type="Proteomes" id="UP000482084">
    <property type="component" value="Unassembled WGS sequence"/>
</dbReference>
<feature type="transmembrane region" description="Helical" evidence="9">
    <location>
        <begin position="56"/>
        <end position="75"/>
    </location>
</feature>
<feature type="domain" description="MacB-like periplasmic core" evidence="11">
    <location>
        <begin position="784"/>
        <end position="981"/>
    </location>
</feature>
<dbReference type="Pfam" id="PF12704">
    <property type="entry name" value="MacB_PCD"/>
    <property type="match status" value="1"/>
</dbReference>
<dbReference type="Pfam" id="PF02687">
    <property type="entry name" value="FtsX"/>
    <property type="match status" value="2"/>
</dbReference>
<reference evidence="12 13" key="1">
    <citation type="submission" date="2019-10" db="EMBL/GenBank/DDBJ databases">
        <title>Characterization of the phylogenetic diversity of two novel species belonging to the genus Bifidobacterium: Bifidobacterium cebidarum sp. nov. and Bifidobacterium leontopitheci sp. nov.</title>
        <authorList>
            <person name="Lugli G.A."/>
            <person name="Duranti S."/>
            <person name="Milani C."/>
            <person name="Turroni F."/>
            <person name="Ventura M."/>
        </authorList>
    </citation>
    <scope>NUCLEOTIDE SEQUENCE [LARGE SCALE GENOMIC DNA]</scope>
    <source>
        <strain evidence="12 13">DSM 100688</strain>
    </source>
</reference>
<protein>
    <submittedName>
        <fullName evidence="12">Cell division protein FtsX</fullName>
    </submittedName>
</protein>
<feature type="domain" description="ABC3 transporter permease C-terminal" evidence="10">
    <location>
        <begin position="615"/>
        <end position="731"/>
    </location>
</feature>
<feature type="compositionally biased region" description="Basic residues" evidence="8">
    <location>
        <begin position="20"/>
        <end position="35"/>
    </location>
</feature>
<feature type="region of interest" description="Disordered" evidence="8">
    <location>
        <begin position="1"/>
        <end position="35"/>
    </location>
</feature>
<evidence type="ECO:0000256" key="8">
    <source>
        <dbReference type="SAM" id="MobiDB-lite"/>
    </source>
</evidence>
<keyword evidence="12" id="KW-0131">Cell cycle</keyword>
<dbReference type="InterPro" id="IPR025857">
    <property type="entry name" value="MacB_PCD"/>
</dbReference>
<keyword evidence="5 9" id="KW-0472">Membrane</keyword>
<evidence type="ECO:0000313" key="12">
    <source>
        <dbReference type="EMBL" id="KAB8286823.1"/>
    </source>
</evidence>
<dbReference type="AlphaFoldDB" id="A0A6L4WYR4"/>
<evidence type="ECO:0000256" key="5">
    <source>
        <dbReference type="ARBA" id="ARBA00023136"/>
    </source>
</evidence>
<sequence length="1145" mass="124610">MTELTDFIEPDDAQLPSPAAHRRAATRKRRRNGGPVRKRMLWKDIRVTLAKSKGRFISIVSLMMLGSFALVGLFVTGPDMQATGTTFYSEHNLADVTIISDYGLSKDDEAIIRGTDGVRQAEFGYFKDVTIKGSNHSLRIYSKPNAVSRYRVIEGRLPNKSGEIALDSAERDRYAIDSTMQVSELPDIAGDTILKQTTYTVVGFVDASEIVSNLNMGQSTAGTGELDGYGVVVPGTFDSDVTMIGRVTFDDTQHVDYWTSAYRDRVQAHKDMLTKRLAGQPKAREASIRNDRRKQIDKAQAKVDDAKRQLADAEQQLTDAKTQIETAKDQMTQGEITAIDQGSAAAAELSGALAQIASAGSQITSGQTQLAAAAQQLTQGQTQLDSSWQQLTQAKTQLDAARTVLESAEPILDKTGAILADWANSGLTGSVYNTVTAQYDKALAAYNEAVAQYNAQLNAYNTALQQWDDGAKQLKEGTEEYRKNAAALADASRQLAAKQAELGQTVSTAPAGTSSDGGATASSSISSGAAQLIQGQRDIEKAEDQYAEQLQKFNDAKPAAEAKITTAEHEIALAREKVDTLEVPAYSIDGRREGLTSNGYRVYEIIANIVGKLAMIFPVFLYFVAALVTFSTMGRMVDEERVNSGTLKALGYGNADILKKFTVYGFAASTVGTILGVAAGHTILPLIVYHAYSDGFTMPLIELKFHPAVTVAAFLLAWTSAVVPAVLAAARELRDKPAALLLPKPPANGSKILLERFGFIWNRLSFTRKVTARNLFRYKTRGFMTIFGVMGAVSLLVAGLGVQGSINQINERQFDEVIHYDMIVAERSDDNDEQRDAVAKDMTDKAVDEAMPIRYEELTKTAGKTNDKQSITLLVTDDAYNFSDYVTLRSRVGHRPQILTDRGAVISERMASMLGAKTGDTIRVTGEDGVERSVRVDGVSEMYIGHLMVMTSGGYEHVFGEGYQSNAYLVRLKDNSIENAEKQGARFMENDGVRGVVQNTTMKNQVATIVDSLNQIMEVLVLVAGMLAVVILYNLTNLNVSERIRELSTIKVLGFHSNETTMYIYRETIVLSAIGILAGYGFGAGLHRYIIGEVPPDEVMFDPMLGWPAFVVPALLVAAVLAALGVVVYRQLKSVDMLAALKSVE</sequence>
<feature type="transmembrane region" description="Helical" evidence="9">
    <location>
        <begin position="1016"/>
        <end position="1035"/>
    </location>
</feature>
<feature type="coiled-coil region" evidence="7">
    <location>
        <begin position="289"/>
        <end position="330"/>
    </location>
</feature>
<dbReference type="GO" id="GO:0051301">
    <property type="term" value="P:cell division"/>
    <property type="evidence" value="ECO:0007669"/>
    <property type="project" value="UniProtKB-KW"/>
</dbReference>
<evidence type="ECO:0000256" key="3">
    <source>
        <dbReference type="ARBA" id="ARBA00022692"/>
    </source>
</evidence>
<dbReference type="InterPro" id="IPR003838">
    <property type="entry name" value="ABC3_permease_C"/>
</dbReference>
<feature type="compositionally biased region" description="Low complexity" evidence="8">
    <location>
        <begin position="507"/>
        <end position="523"/>
    </location>
</feature>
<keyword evidence="7" id="KW-0175">Coiled coil</keyword>
<accession>A0A6L4WYR4</accession>
<dbReference type="EMBL" id="WBSM01000014">
    <property type="protein sequence ID" value="KAB8286823.1"/>
    <property type="molecule type" value="Genomic_DNA"/>
</dbReference>
<comment type="subcellular location">
    <subcellularLocation>
        <location evidence="1">Cell membrane</location>
        <topology evidence="1">Multi-pass membrane protein</topology>
    </subcellularLocation>
</comment>
<name>A0A6L4WYR4_9BIFI</name>
<feature type="transmembrane region" description="Helical" evidence="9">
    <location>
        <begin position="613"/>
        <end position="633"/>
    </location>
</feature>
<dbReference type="Gene3D" id="1.10.287.1490">
    <property type="match status" value="1"/>
</dbReference>
<feature type="transmembrane region" description="Helical" evidence="9">
    <location>
        <begin position="663"/>
        <end position="688"/>
    </location>
</feature>
<keyword evidence="2" id="KW-1003">Cell membrane</keyword>
<keyword evidence="12" id="KW-0132">Cell division</keyword>
<evidence type="ECO:0000256" key="4">
    <source>
        <dbReference type="ARBA" id="ARBA00022989"/>
    </source>
</evidence>
<dbReference type="PANTHER" id="PTHR30287">
    <property type="entry name" value="MEMBRANE COMPONENT OF PREDICTED ABC SUPERFAMILY METABOLITE UPTAKE TRANSPORTER"/>
    <property type="match status" value="1"/>
</dbReference>
<feature type="domain" description="ABC3 transporter permease C-terminal" evidence="10">
    <location>
        <begin position="1020"/>
        <end position="1128"/>
    </location>
</feature>
<keyword evidence="4 9" id="KW-1133">Transmembrane helix</keyword>
<feature type="compositionally biased region" description="Acidic residues" evidence="8">
    <location>
        <begin position="1"/>
        <end position="12"/>
    </location>
</feature>